<sequence length="79" mass="8625">MSHPLRIINWVGWRKRIRESAMNQKPTTQNQPEMASLLLGAGFALASLIILPAVAQRVGLGSAVTIALRGALMRASNRF</sequence>
<name>Q47EZ0_DECAR</name>
<gene>
    <name evidence="1" type="ordered locus">Daro_1845</name>
</gene>
<dbReference type="HOGENOM" id="CLU_196612_0_0_4"/>
<dbReference type="KEGG" id="dar:Daro_1845"/>
<evidence type="ECO:0000313" key="1">
    <source>
        <dbReference type="EMBL" id="AAZ46591.1"/>
    </source>
</evidence>
<dbReference type="STRING" id="159087.Daro_1845"/>
<proteinExistence type="predicted"/>
<dbReference type="eggNOG" id="ENOG5033E1A">
    <property type="taxonomic scope" value="Bacteria"/>
</dbReference>
<dbReference type="AlphaFoldDB" id="Q47EZ0"/>
<reference evidence="1" key="1">
    <citation type="submission" date="2005-08" db="EMBL/GenBank/DDBJ databases">
        <title>Complete sequence of Dechloromonas aromatica RCB.</title>
        <authorList>
            <person name="Salinero K.K."/>
            <person name="Copeland A."/>
            <person name="Lucas S."/>
            <person name="Lapidus A."/>
            <person name="Barry K."/>
            <person name="Detter J.C."/>
            <person name="Glavina T."/>
            <person name="Hammon N."/>
            <person name="Israni S."/>
            <person name="Pitluck S."/>
            <person name="Di Bartolo G."/>
            <person name="Trong S."/>
            <person name="Schmutz J."/>
            <person name="Larimer F."/>
            <person name="Land M."/>
            <person name="Ivanova N."/>
            <person name="Richardson P."/>
        </authorList>
    </citation>
    <scope>NUCLEOTIDE SEQUENCE</scope>
    <source>
        <strain evidence="1">RCB</strain>
    </source>
</reference>
<organism evidence="1">
    <name type="scientific">Dechloromonas aromatica (strain RCB)</name>
    <dbReference type="NCBI Taxonomy" id="159087"/>
    <lineage>
        <taxon>Bacteria</taxon>
        <taxon>Pseudomonadati</taxon>
        <taxon>Pseudomonadota</taxon>
        <taxon>Betaproteobacteria</taxon>
        <taxon>Rhodocyclales</taxon>
        <taxon>Azonexaceae</taxon>
        <taxon>Dechloromonas</taxon>
    </lineage>
</organism>
<accession>Q47EZ0</accession>
<protein>
    <submittedName>
        <fullName evidence="1">Uncharacterized protein</fullName>
    </submittedName>
</protein>
<dbReference type="EMBL" id="CP000089">
    <property type="protein sequence ID" value="AAZ46591.1"/>
    <property type="molecule type" value="Genomic_DNA"/>
</dbReference>